<feature type="region of interest" description="Disordered" evidence="1">
    <location>
        <begin position="139"/>
        <end position="203"/>
    </location>
</feature>
<evidence type="ECO:0000313" key="3">
    <source>
        <dbReference type="Proteomes" id="UP001202887"/>
    </source>
</evidence>
<comment type="caution">
    <text evidence="2">The sequence shown here is derived from an EMBL/GenBank/DDBJ whole genome shotgun (WGS) entry which is preliminary data.</text>
</comment>
<dbReference type="SMART" id="SM00028">
    <property type="entry name" value="TPR"/>
    <property type="match status" value="2"/>
</dbReference>
<proteinExistence type="predicted"/>
<reference evidence="2" key="1">
    <citation type="journal article" date="2021" name="Polymers (Basel)">
        <title>Highly Stretchable Bacterial Cellulose Produced by Komagataeibacter hansenii SI1.</title>
        <authorList>
            <person name="Cielecka I."/>
            <person name="Ryngajllo M."/>
            <person name="Maniukiewicz W."/>
            <person name="Bielecki S."/>
        </authorList>
    </citation>
    <scope>NUCLEOTIDE SEQUENCE</scope>
    <source>
        <strain evidence="2">SI1</strain>
    </source>
</reference>
<feature type="compositionally biased region" description="Low complexity" evidence="1">
    <location>
        <begin position="31"/>
        <end position="40"/>
    </location>
</feature>
<accession>A0AAW5ENN8</accession>
<feature type="compositionally biased region" description="Pro residues" evidence="1">
    <location>
        <begin position="143"/>
        <end position="154"/>
    </location>
</feature>
<evidence type="ECO:0000313" key="2">
    <source>
        <dbReference type="EMBL" id="MCJ8353204.1"/>
    </source>
</evidence>
<gene>
    <name evidence="2" type="ORF">K1W68_04220</name>
</gene>
<evidence type="ECO:0000256" key="1">
    <source>
        <dbReference type="SAM" id="MobiDB-lite"/>
    </source>
</evidence>
<dbReference type="Gene3D" id="1.25.40.10">
    <property type="entry name" value="Tetratricopeptide repeat domain"/>
    <property type="match status" value="1"/>
</dbReference>
<feature type="compositionally biased region" description="Polar residues" evidence="1">
    <location>
        <begin position="178"/>
        <end position="191"/>
    </location>
</feature>
<evidence type="ECO:0008006" key="4">
    <source>
        <dbReference type="Google" id="ProtNLM"/>
    </source>
</evidence>
<protein>
    <recommendedName>
        <fullName evidence="4">Tetratricopeptide repeat protein</fullName>
    </recommendedName>
</protein>
<dbReference type="SUPFAM" id="SSF48452">
    <property type="entry name" value="TPR-like"/>
    <property type="match status" value="1"/>
</dbReference>
<sequence length="361" mass="37359">MRAMQVGMVAVALESAGGSARATVVGADAAEASAPNAPRPGQVSPHTLAPGTPVRTTARTTAGMGNGAARNFSFAACQAQLADDPDGTRDYADDWQDHGGGAEAEYCGALADMALGDVGDAAATLDRLSRVAHWPQGWVAPSRHPPSPPVPSPSVPSRAVTASRGDTTPQPAGVVGGAQQNGTQAGIQDGTQAGPHDTPESLRHRAHVAEEAARAWQANDSPRQALDSATYGLWLDPHDMTLRVIHARLCVDMGMAQQAVADLTPLPGDTALRVDALVTRAAANRALGHIDLAATDIAAALQLSPHNVAAELECGILHERQGRMEDARADWQQVIALAPDSHEADLARQDLSLLEADPAAP</sequence>
<feature type="region of interest" description="Disordered" evidence="1">
    <location>
        <begin position="31"/>
        <end position="53"/>
    </location>
</feature>
<dbReference type="EMBL" id="JAIBCX010000007">
    <property type="protein sequence ID" value="MCJ8353204.1"/>
    <property type="molecule type" value="Genomic_DNA"/>
</dbReference>
<dbReference type="Proteomes" id="UP001202887">
    <property type="component" value="Unassembled WGS sequence"/>
</dbReference>
<dbReference type="RefSeq" id="WP_247066445.1">
    <property type="nucleotide sequence ID" value="NZ_CP094848.1"/>
</dbReference>
<dbReference type="AlphaFoldDB" id="A0AAW5ENN8"/>
<reference evidence="2" key="2">
    <citation type="submission" date="2022-03" db="EMBL/GenBank/DDBJ databases">
        <authorList>
            <person name="Ryngajllo M."/>
            <person name="Jacek P."/>
            <person name="Kubiak K."/>
        </authorList>
    </citation>
    <scope>NUCLEOTIDE SEQUENCE</scope>
    <source>
        <strain evidence="2">SI1</strain>
    </source>
</reference>
<dbReference type="InterPro" id="IPR019734">
    <property type="entry name" value="TPR_rpt"/>
</dbReference>
<organism evidence="2 3">
    <name type="scientific">Novacetimonas hansenii</name>
    <name type="common">Komagataeibacter hansenii</name>
    <dbReference type="NCBI Taxonomy" id="436"/>
    <lineage>
        <taxon>Bacteria</taxon>
        <taxon>Pseudomonadati</taxon>
        <taxon>Pseudomonadota</taxon>
        <taxon>Alphaproteobacteria</taxon>
        <taxon>Acetobacterales</taxon>
        <taxon>Acetobacteraceae</taxon>
        <taxon>Novacetimonas</taxon>
    </lineage>
</organism>
<name>A0AAW5ENN8_NOVHA</name>
<dbReference type="InterPro" id="IPR011990">
    <property type="entry name" value="TPR-like_helical_dom_sf"/>
</dbReference>